<dbReference type="EMBL" id="FRAA01000003">
    <property type="protein sequence ID" value="SHK10723.1"/>
    <property type="molecule type" value="Genomic_DNA"/>
</dbReference>
<dbReference type="GO" id="GO:0019867">
    <property type="term" value="C:outer membrane"/>
    <property type="evidence" value="ECO:0007669"/>
    <property type="project" value="InterPro"/>
</dbReference>
<keyword evidence="5" id="KW-1185">Reference proteome</keyword>
<proteinExistence type="predicted"/>
<accession>A0A1M6PS00</accession>
<evidence type="ECO:0000259" key="3">
    <source>
        <dbReference type="Pfam" id="PF01103"/>
    </source>
</evidence>
<keyword evidence="2" id="KW-0472">Membrane</keyword>
<evidence type="ECO:0000313" key="4">
    <source>
        <dbReference type="EMBL" id="SHK10723.1"/>
    </source>
</evidence>
<dbReference type="Proteomes" id="UP000184474">
    <property type="component" value="Unassembled WGS sequence"/>
</dbReference>
<protein>
    <submittedName>
        <fullName evidence="4">Surface antigen</fullName>
    </submittedName>
</protein>
<comment type="subcellular location">
    <subcellularLocation>
        <location evidence="1">Membrane</location>
    </subcellularLocation>
</comment>
<dbReference type="STRING" id="156994.SAMN04488028_10310"/>
<sequence>MPSTATTYRFSRYVCLACGFLLSLTVLVSIPSYAQMQRSPKDSTKKVTFAAIPMPNYNRSFGFMLGVMGSMYYKVAPKDTISPSSSTMLMGMYSTSNTYMALVVQQLYLREDRWRLKLIGGTGEIFFQYFQGLPNLPPSIGEVHDGGVWVDFTTNTQFAVLDAKRRVLPNLYTGALLNAQWANTVYDIENPITGELPSKSARMMSLGYSLLYDSRDNVNYPTKGYFIQFKNSFIREGLGASSDYNQYELAINNFWDIKKNSNTILVSRIYANIADGDVPFQGENFIGRDDLRGYSQGKFRGAQVYAIQAELRQHIYKRFAMIGFLGVGTAVDQMSEVSDGPLLPSVGAGVRYRMIPSEKINIGLDVGVGRDDWSLAFRIGETFGR</sequence>
<reference evidence="5" key="1">
    <citation type="submission" date="2016-11" db="EMBL/GenBank/DDBJ databases">
        <authorList>
            <person name="Varghese N."/>
            <person name="Submissions S."/>
        </authorList>
    </citation>
    <scope>NUCLEOTIDE SEQUENCE [LARGE SCALE GENOMIC DNA]</scope>
    <source>
        <strain evidence="5">DSM 26134</strain>
    </source>
</reference>
<dbReference type="Pfam" id="PF01103">
    <property type="entry name" value="Omp85"/>
    <property type="match status" value="1"/>
</dbReference>
<dbReference type="InterPro" id="IPR000184">
    <property type="entry name" value="Bac_surfAg_D15"/>
</dbReference>
<evidence type="ECO:0000256" key="2">
    <source>
        <dbReference type="ARBA" id="ARBA00023136"/>
    </source>
</evidence>
<organism evidence="4 5">
    <name type="scientific">Reichenbachiella agariperforans</name>
    <dbReference type="NCBI Taxonomy" id="156994"/>
    <lineage>
        <taxon>Bacteria</taxon>
        <taxon>Pseudomonadati</taxon>
        <taxon>Bacteroidota</taxon>
        <taxon>Cytophagia</taxon>
        <taxon>Cytophagales</taxon>
        <taxon>Reichenbachiellaceae</taxon>
        <taxon>Reichenbachiella</taxon>
    </lineage>
</organism>
<dbReference type="Gene3D" id="2.40.160.50">
    <property type="entry name" value="membrane protein fhac: a member of the omp85/tpsb transporter family"/>
    <property type="match status" value="1"/>
</dbReference>
<evidence type="ECO:0000313" key="5">
    <source>
        <dbReference type="Proteomes" id="UP000184474"/>
    </source>
</evidence>
<gene>
    <name evidence="4" type="ORF">SAMN04488028_10310</name>
</gene>
<feature type="domain" description="Bacterial surface antigen (D15)" evidence="3">
    <location>
        <begin position="199"/>
        <end position="353"/>
    </location>
</feature>
<name>A0A1M6PS00_REIAG</name>
<dbReference type="AlphaFoldDB" id="A0A1M6PS00"/>
<evidence type="ECO:0000256" key="1">
    <source>
        <dbReference type="ARBA" id="ARBA00004370"/>
    </source>
</evidence>